<evidence type="ECO:0000256" key="2">
    <source>
        <dbReference type="ARBA" id="ARBA00023002"/>
    </source>
</evidence>
<name>A0A1T5I3G3_9GAMM</name>
<dbReference type="RefSeq" id="WP_080158600.1">
    <property type="nucleotide sequence ID" value="NZ_FUZI01000007.1"/>
</dbReference>
<evidence type="ECO:0000259" key="5">
    <source>
        <dbReference type="Pfam" id="PF00389"/>
    </source>
</evidence>
<dbReference type="InterPro" id="IPR006140">
    <property type="entry name" value="D-isomer_DH_NAD-bd"/>
</dbReference>
<dbReference type="Pfam" id="PF02826">
    <property type="entry name" value="2-Hacid_dh_C"/>
    <property type="match status" value="1"/>
</dbReference>
<dbReference type="InterPro" id="IPR050418">
    <property type="entry name" value="D-iso_2-hydroxyacid_DH_PdxB"/>
</dbReference>
<dbReference type="InterPro" id="IPR029753">
    <property type="entry name" value="D-isomer_DH_CS"/>
</dbReference>
<feature type="domain" description="D-isomer specific 2-hydroxyacid dehydrogenase catalytic" evidence="5">
    <location>
        <begin position="26"/>
        <end position="313"/>
    </location>
</feature>
<dbReference type="AlphaFoldDB" id="A0A1T5I3G3"/>
<dbReference type="Gene3D" id="3.40.50.720">
    <property type="entry name" value="NAD(P)-binding Rossmann-like Domain"/>
    <property type="match status" value="2"/>
</dbReference>
<accession>A0A1T5I3G3</accession>
<dbReference type="GO" id="GO:0004617">
    <property type="term" value="F:phosphoglycerate dehydrogenase activity"/>
    <property type="evidence" value="ECO:0007669"/>
    <property type="project" value="UniProtKB-ARBA"/>
</dbReference>
<dbReference type="GO" id="GO:0006564">
    <property type="term" value="P:L-serine biosynthetic process"/>
    <property type="evidence" value="ECO:0007669"/>
    <property type="project" value="UniProtKB-ARBA"/>
</dbReference>
<evidence type="ECO:0000313" key="8">
    <source>
        <dbReference type="Proteomes" id="UP000189966"/>
    </source>
</evidence>
<feature type="domain" description="D-isomer specific 2-hydroxyacid dehydrogenase NAD-binding" evidence="6">
    <location>
        <begin position="107"/>
        <end position="287"/>
    </location>
</feature>
<evidence type="ECO:0000313" key="7">
    <source>
        <dbReference type="EMBL" id="SKC33649.1"/>
    </source>
</evidence>
<dbReference type="GO" id="GO:0047545">
    <property type="term" value="F:(S)-2-hydroxyglutarate dehydrogenase activity"/>
    <property type="evidence" value="ECO:0007669"/>
    <property type="project" value="UniProtKB-ARBA"/>
</dbReference>
<dbReference type="OrthoDB" id="9805416at2"/>
<dbReference type="Proteomes" id="UP000189966">
    <property type="component" value="Unassembled WGS sequence"/>
</dbReference>
<comment type="similarity">
    <text evidence="1 4">Belongs to the D-isomer specific 2-hydroxyacid dehydrogenase family.</text>
</comment>
<dbReference type="InterPro" id="IPR006139">
    <property type="entry name" value="D-isomer_2_OHA_DH_cat_dom"/>
</dbReference>
<reference evidence="7 8" key="1">
    <citation type="submission" date="2017-02" db="EMBL/GenBank/DDBJ databases">
        <authorList>
            <person name="Peterson S.W."/>
        </authorList>
    </citation>
    <scope>NUCLEOTIDE SEQUENCE [LARGE SCALE GENOMIC DNA]</scope>
    <source>
        <strain evidence="8">type strain: NCCB 100098</strain>
    </source>
</reference>
<dbReference type="SUPFAM" id="SSF52283">
    <property type="entry name" value="Formate/glycerate dehydrogenase catalytic domain-like"/>
    <property type="match status" value="1"/>
</dbReference>
<dbReference type="PANTHER" id="PTHR43761">
    <property type="entry name" value="D-ISOMER SPECIFIC 2-HYDROXYACID DEHYDROGENASE FAMILY PROTEIN (AFU_ORTHOLOGUE AFUA_1G13630)"/>
    <property type="match status" value="1"/>
</dbReference>
<dbReference type="InterPro" id="IPR036291">
    <property type="entry name" value="NAD(P)-bd_dom_sf"/>
</dbReference>
<dbReference type="EMBL" id="FUZI01000007">
    <property type="protein sequence ID" value="SKC33649.1"/>
    <property type="molecule type" value="Genomic_DNA"/>
</dbReference>
<keyword evidence="2 4" id="KW-0560">Oxidoreductase</keyword>
<sequence>METIVFLDHGTIPAHISLPRPDFCHQWHQYDATTASQVVERLQHATIAITNKVVLNSQVLAQLPLLKFIAIAATGTNNVDLDYCRTHNIKVANIQGYATRSVPEHVIAMIFALKRNLAGYQQDIANGEWQRQQQFCFFTHPITDVAGSTLGIIGNGGLGQAVATLARAIGIEVLFAEHAGATQCRDGYHPFEQVLREADIISLHCPLTPTTHNMIAESQLALMKSSAIIINTSRGGLINEQALVDALLSHQIAGAGIDVFTTEPALPSNPLIVHSQLPNLILTPHVAWGSDSAIQTLVNQLIDNINSFHQGTHKNQL</sequence>
<dbReference type="FunFam" id="3.40.50.720:FF:000041">
    <property type="entry name" value="D-3-phosphoglycerate dehydrogenase"/>
    <property type="match status" value="1"/>
</dbReference>
<dbReference type="CDD" id="cd12162">
    <property type="entry name" value="2-Hacid_dh_4"/>
    <property type="match status" value="1"/>
</dbReference>
<dbReference type="PANTHER" id="PTHR43761:SF1">
    <property type="entry name" value="D-ISOMER SPECIFIC 2-HYDROXYACID DEHYDROGENASE CATALYTIC DOMAIN-CONTAINING PROTEIN-RELATED"/>
    <property type="match status" value="1"/>
</dbReference>
<protein>
    <submittedName>
        <fullName evidence="7">Putative 2-hydroxyacid dehydrogenase</fullName>
        <ecNumber evidence="7">1.-.-.-</ecNumber>
    </submittedName>
</protein>
<dbReference type="EC" id="1.-.-.-" evidence="7"/>
<dbReference type="SUPFAM" id="SSF51735">
    <property type="entry name" value="NAD(P)-binding Rossmann-fold domains"/>
    <property type="match status" value="1"/>
</dbReference>
<evidence type="ECO:0000259" key="6">
    <source>
        <dbReference type="Pfam" id="PF02826"/>
    </source>
</evidence>
<evidence type="ECO:0000256" key="3">
    <source>
        <dbReference type="ARBA" id="ARBA00023027"/>
    </source>
</evidence>
<keyword evidence="3" id="KW-0520">NAD</keyword>
<evidence type="ECO:0000256" key="1">
    <source>
        <dbReference type="ARBA" id="ARBA00005854"/>
    </source>
</evidence>
<organism evidence="7 8">
    <name type="scientific">Photobacterium piscicola</name>
    <dbReference type="NCBI Taxonomy" id="1378299"/>
    <lineage>
        <taxon>Bacteria</taxon>
        <taxon>Pseudomonadati</taxon>
        <taxon>Pseudomonadota</taxon>
        <taxon>Gammaproteobacteria</taxon>
        <taxon>Vibrionales</taxon>
        <taxon>Vibrionaceae</taxon>
        <taxon>Photobacterium</taxon>
    </lineage>
</organism>
<dbReference type="GO" id="GO:0051287">
    <property type="term" value="F:NAD binding"/>
    <property type="evidence" value="ECO:0007669"/>
    <property type="project" value="InterPro"/>
</dbReference>
<evidence type="ECO:0000256" key="4">
    <source>
        <dbReference type="RuleBase" id="RU003719"/>
    </source>
</evidence>
<gene>
    <name evidence="7" type="ORF">CZ809_03247</name>
</gene>
<dbReference type="Pfam" id="PF00389">
    <property type="entry name" value="2-Hacid_dh"/>
    <property type="match status" value="1"/>
</dbReference>
<dbReference type="PROSITE" id="PS00671">
    <property type="entry name" value="D_2_HYDROXYACID_DH_3"/>
    <property type="match status" value="1"/>
</dbReference>
<proteinExistence type="inferred from homology"/>